<organism evidence="1 2">
    <name type="scientific">Mesorhizobium retamae</name>
    <dbReference type="NCBI Taxonomy" id="2912854"/>
    <lineage>
        <taxon>Bacteria</taxon>
        <taxon>Pseudomonadati</taxon>
        <taxon>Pseudomonadota</taxon>
        <taxon>Alphaproteobacteria</taxon>
        <taxon>Hyphomicrobiales</taxon>
        <taxon>Phyllobacteriaceae</taxon>
        <taxon>Mesorhizobium</taxon>
    </lineage>
</organism>
<evidence type="ECO:0000313" key="2">
    <source>
        <dbReference type="Proteomes" id="UP001201701"/>
    </source>
</evidence>
<sequence length="74" mass="7894">MVPMIPVGAPRPELADARPLVQTNGVRPMPAAFNLKSVTKDVGRSAPSKISTFGLKFVAVQATFSEPFAPIEKD</sequence>
<protein>
    <submittedName>
        <fullName evidence="1">Uncharacterized protein</fullName>
    </submittedName>
</protein>
<evidence type="ECO:0000313" key="1">
    <source>
        <dbReference type="EMBL" id="MCG7504189.1"/>
    </source>
</evidence>
<name>A0ABS9Q9U7_9HYPH</name>
<accession>A0ABS9Q9U7</accession>
<comment type="caution">
    <text evidence="1">The sequence shown here is derived from an EMBL/GenBank/DDBJ whole genome shotgun (WGS) entry which is preliminary data.</text>
</comment>
<dbReference type="RefSeq" id="WP_239362243.1">
    <property type="nucleotide sequence ID" value="NZ_JAKREW010000002.1"/>
</dbReference>
<dbReference type="Proteomes" id="UP001201701">
    <property type="component" value="Unassembled WGS sequence"/>
</dbReference>
<keyword evidence="2" id="KW-1185">Reference proteome</keyword>
<reference evidence="1 2" key="1">
    <citation type="submission" date="2022-02" db="EMBL/GenBank/DDBJ databases">
        <title>Draft genome sequence of Mezorhizobium retamae strain IRAMC:0171 isolated from Retama raetam nodules.</title>
        <authorList>
            <person name="Bengaied R."/>
            <person name="Sbissi I."/>
            <person name="Huber K."/>
            <person name="Ghodbane F."/>
            <person name="Nouioui I."/>
            <person name="Tarhouni M."/>
            <person name="Gtari M."/>
        </authorList>
    </citation>
    <scope>NUCLEOTIDE SEQUENCE [LARGE SCALE GENOMIC DNA]</scope>
    <source>
        <strain evidence="1 2">IRAMC:0171</strain>
    </source>
</reference>
<dbReference type="EMBL" id="JAKREW010000002">
    <property type="protein sequence ID" value="MCG7504189.1"/>
    <property type="molecule type" value="Genomic_DNA"/>
</dbReference>
<proteinExistence type="predicted"/>
<gene>
    <name evidence="1" type="ORF">L4923_04070</name>
</gene>